<proteinExistence type="predicted"/>
<gene>
    <name evidence="1" type="ORF">UFOVP100_14</name>
</gene>
<protein>
    <submittedName>
        <fullName evidence="1">Uncharacterized protein</fullName>
    </submittedName>
</protein>
<organism evidence="1">
    <name type="scientific">uncultured Caudovirales phage</name>
    <dbReference type="NCBI Taxonomy" id="2100421"/>
    <lineage>
        <taxon>Viruses</taxon>
        <taxon>Duplodnaviria</taxon>
        <taxon>Heunggongvirae</taxon>
        <taxon>Uroviricota</taxon>
        <taxon>Caudoviricetes</taxon>
        <taxon>Peduoviridae</taxon>
        <taxon>Maltschvirus</taxon>
        <taxon>Maltschvirus maltsch</taxon>
    </lineage>
</organism>
<sequence>MINLIKCLILGHVFDWKEYDKRIEKEQRYADGTLIYCTRCKSYKKIKMDNK</sequence>
<dbReference type="EMBL" id="LR796229">
    <property type="protein sequence ID" value="CAB4128172.1"/>
    <property type="molecule type" value="Genomic_DNA"/>
</dbReference>
<accession>A0A6J5L3M7</accession>
<reference evidence="1" key="1">
    <citation type="submission" date="2020-04" db="EMBL/GenBank/DDBJ databases">
        <authorList>
            <person name="Chiriac C."/>
            <person name="Salcher M."/>
            <person name="Ghai R."/>
            <person name="Kavagutti S V."/>
        </authorList>
    </citation>
    <scope>NUCLEOTIDE SEQUENCE</scope>
</reference>
<name>A0A6J5L3M7_9CAUD</name>
<evidence type="ECO:0000313" key="1">
    <source>
        <dbReference type="EMBL" id="CAB4128172.1"/>
    </source>
</evidence>